<name>A0ABV6XVL8_9ACTN</name>
<feature type="compositionally biased region" description="Pro residues" evidence="1">
    <location>
        <begin position="203"/>
        <end position="214"/>
    </location>
</feature>
<feature type="compositionally biased region" description="Low complexity" evidence="1">
    <location>
        <begin position="69"/>
        <end position="78"/>
    </location>
</feature>
<gene>
    <name evidence="3" type="ORF">ABUW04_27385</name>
</gene>
<keyword evidence="2" id="KW-1133">Transmembrane helix</keyword>
<organism evidence="3 4">
    <name type="scientific">Streptacidiphilus jeojiensis</name>
    <dbReference type="NCBI Taxonomy" id="3229225"/>
    <lineage>
        <taxon>Bacteria</taxon>
        <taxon>Bacillati</taxon>
        <taxon>Actinomycetota</taxon>
        <taxon>Actinomycetes</taxon>
        <taxon>Kitasatosporales</taxon>
        <taxon>Streptomycetaceae</taxon>
        <taxon>Streptacidiphilus</taxon>
    </lineage>
</organism>
<feature type="compositionally biased region" description="Low complexity" evidence="1">
    <location>
        <begin position="357"/>
        <end position="377"/>
    </location>
</feature>
<feature type="transmembrane region" description="Helical" evidence="2">
    <location>
        <begin position="604"/>
        <end position="630"/>
    </location>
</feature>
<protein>
    <submittedName>
        <fullName evidence="3">Uncharacterized protein</fullName>
    </submittedName>
</protein>
<reference evidence="3 4" key="1">
    <citation type="submission" date="2024-06" db="EMBL/GenBank/DDBJ databases">
        <authorList>
            <person name="Lee S.D."/>
        </authorList>
    </citation>
    <scope>NUCLEOTIDE SEQUENCE [LARGE SCALE GENOMIC DNA]</scope>
    <source>
        <strain evidence="3 4">N1-10</strain>
    </source>
</reference>
<feature type="compositionally biased region" description="Pro residues" evidence="1">
    <location>
        <begin position="30"/>
        <end position="46"/>
    </location>
</feature>
<feature type="transmembrane region" description="Helical" evidence="2">
    <location>
        <begin position="551"/>
        <end position="569"/>
    </location>
</feature>
<feature type="transmembrane region" description="Helical" evidence="2">
    <location>
        <begin position="575"/>
        <end position="592"/>
    </location>
</feature>
<feature type="compositionally biased region" description="Low complexity" evidence="1">
    <location>
        <begin position="110"/>
        <end position="132"/>
    </location>
</feature>
<feature type="transmembrane region" description="Helical" evidence="2">
    <location>
        <begin position="526"/>
        <end position="544"/>
    </location>
</feature>
<keyword evidence="4" id="KW-1185">Reference proteome</keyword>
<dbReference type="Proteomes" id="UP001592581">
    <property type="component" value="Unassembled WGS sequence"/>
</dbReference>
<feature type="transmembrane region" description="Helical" evidence="2">
    <location>
        <begin position="440"/>
        <end position="458"/>
    </location>
</feature>
<feature type="transmembrane region" description="Helical" evidence="2">
    <location>
        <begin position="464"/>
        <end position="483"/>
    </location>
</feature>
<feature type="compositionally biased region" description="Pro residues" evidence="1">
    <location>
        <begin position="234"/>
        <end position="243"/>
    </location>
</feature>
<keyword evidence="2" id="KW-0472">Membrane</keyword>
<evidence type="ECO:0000313" key="4">
    <source>
        <dbReference type="Proteomes" id="UP001592581"/>
    </source>
</evidence>
<feature type="region of interest" description="Disordered" evidence="1">
    <location>
        <begin position="320"/>
        <end position="380"/>
    </location>
</feature>
<accession>A0ABV6XVL8</accession>
<dbReference type="RefSeq" id="WP_380566945.1">
    <property type="nucleotide sequence ID" value="NZ_JBEUKS010000010.1"/>
</dbReference>
<feature type="region of interest" description="Disordered" evidence="1">
    <location>
        <begin position="1"/>
        <end position="280"/>
    </location>
</feature>
<sequence>MSGYSGSPIFPAEGRQPSEWNEAEQTSLLPPYPQGPPDAAAAPPPTSRFGQIHERYATTEVPLPQELIQPQFPSQEQGQGQGQGQAGPGWPSEWERGAAPAAAPAPPTGWQPQQQPGAQQWQQQPGVPPQAQSWPAPDAEATAFLPPVPPQPGAPGWQQPAQGADAFLPPQAQPGAQQWQQPGVPPQVQPWGTPDAEATAFLPPVPPQPQPGSPPGWQQPGTPGGDAEATAFLPPVPPQPQPGTPGWQQLGTPGGDAEATAYLPPVPPAGAAAPPYPVQAARAEAPAPEYFDALGAQPQSQPLAYGAPTSLRETFAAAQPTGPAGEFAPPPPQPLEAQPGGSLREAFAAAQPTGPTAPEAAAHPQGPAAPAVPAQAARKGSPIVDPGIQPAAATAAIAVLLTLAALLGRPALVVPTLLLQAVTSAGWFRLNGMWPARQGIALAALGGVTADAAMLAASGGTAPAVLAGTLGGFFLLVLILQIFRPSNPDERFYALTVSASATVMTVLAGCFLAAGSVTHHGWSTGAAVTAGALSAAVATAVSALPMLPAKAGFGAGAAASLLVGALLGAATGLGAGGGLLLGLAAGACALVGRRVAGYDFPSRFVHLTAGVAVPLACAAPAVFLVGHLLAG</sequence>
<evidence type="ECO:0000256" key="1">
    <source>
        <dbReference type="SAM" id="MobiDB-lite"/>
    </source>
</evidence>
<evidence type="ECO:0000256" key="2">
    <source>
        <dbReference type="SAM" id="Phobius"/>
    </source>
</evidence>
<proteinExistence type="predicted"/>
<feature type="compositionally biased region" description="Low complexity" evidence="1">
    <location>
        <begin position="269"/>
        <end position="280"/>
    </location>
</feature>
<dbReference type="EMBL" id="JBEUKS010000010">
    <property type="protein sequence ID" value="MFC1441982.1"/>
    <property type="molecule type" value="Genomic_DNA"/>
</dbReference>
<comment type="caution">
    <text evidence="3">The sequence shown here is derived from an EMBL/GenBank/DDBJ whole genome shotgun (WGS) entry which is preliminary data.</text>
</comment>
<keyword evidence="2" id="KW-0812">Transmembrane</keyword>
<feature type="transmembrane region" description="Helical" evidence="2">
    <location>
        <begin position="395"/>
        <end position="419"/>
    </location>
</feature>
<feature type="transmembrane region" description="Helical" evidence="2">
    <location>
        <begin position="492"/>
        <end position="514"/>
    </location>
</feature>
<feature type="compositionally biased region" description="Low complexity" evidence="1">
    <location>
        <begin position="154"/>
        <end position="182"/>
    </location>
</feature>
<evidence type="ECO:0000313" key="3">
    <source>
        <dbReference type="EMBL" id="MFC1441982.1"/>
    </source>
</evidence>